<dbReference type="InterPro" id="IPR009071">
    <property type="entry name" value="HMG_box_dom"/>
</dbReference>
<organism evidence="3 4">
    <name type="scientific">Corynespora cassiicola Philippines</name>
    <dbReference type="NCBI Taxonomy" id="1448308"/>
    <lineage>
        <taxon>Eukaryota</taxon>
        <taxon>Fungi</taxon>
        <taxon>Dikarya</taxon>
        <taxon>Ascomycota</taxon>
        <taxon>Pezizomycotina</taxon>
        <taxon>Dothideomycetes</taxon>
        <taxon>Pleosporomycetidae</taxon>
        <taxon>Pleosporales</taxon>
        <taxon>Corynesporascaceae</taxon>
        <taxon>Corynespora</taxon>
    </lineage>
</organism>
<name>A0A2T2NDV8_CORCC</name>
<proteinExistence type="predicted"/>
<evidence type="ECO:0000313" key="3">
    <source>
        <dbReference type="EMBL" id="PSN63624.1"/>
    </source>
</evidence>
<keyword evidence="1" id="KW-0539">Nucleus</keyword>
<dbReference type="PROSITE" id="PS50118">
    <property type="entry name" value="HMG_BOX_2"/>
    <property type="match status" value="1"/>
</dbReference>
<dbReference type="Gene3D" id="1.10.30.10">
    <property type="entry name" value="High mobility group box domain"/>
    <property type="match status" value="2"/>
</dbReference>
<reference evidence="3 4" key="1">
    <citation type="journal article" date="2018" name="Front. Microbiol.">
        <title>Genome-Wide Analysis of Corynespora cassiicola Leaf Fall Disease Putative Effectors.</title>
        <authorList>
            <person name="Lopez D."/>
            <person name="Ribeiro S."/>
            <person name="Label P."/>
            <person name="Fumanal B."/>
            <person name="Venisse J.S."/>
            <person name="Kohler A."/>
            <person name="de Oliveira R.R."/>
            <person name="Labutti K."/>
            <person name="Lipzen A."/>
            <person name="Lail K."/>
            <person name="Bauer D."/>
            <person name="Ohm R.A."/>
            <person name="Barry K.W."/>
            <person name="Spatafora J."/>
            <person name="Grigoriev I.V."/>
            <person name="Martin F.M."/>
            <person name="Pujade-Renaud V."/>
        </authorList>
    </citation>
    <scope>NUCLEOTIDE SEQUENCE [LARGE SCALE GENOMIC DNA]</scope>
    <source>
        <strain evidence="3 4">Philippines</strain>
    </source>
</reference>
<evidence type="ECO:0000313" key="4">
    <source>
        <dbReference type="Proteomes" id="UP000240883"/>
    </source>
</evidence>
<evidence type="ECO:0000259" key="2">
    <source>
        <dbReference type="PROSITE" id="PS50118"/>
    </source>
</evidence>
<dbReference type="SUPFAM" id="SSF47095">
    <property type="entry name" value="HMG-box"/>
    <property type="match status" value="2"/>
</dbReference>
<dbReference type="Proteomes" id="UP000240883">
    <property type="component" value="Unassembled WGS sequence"/>
</dbReference>
<sequence>MCLDSFLIRHSATLGELLAESWQQLSMDQRSVYSVPAANHFQGAYALWRSKTVKYAHWEDAPSKQEMKFCDDFFRNNTRPAEIPKKPYDYFERDVLCKAIRKDWKNGMVRYHARKEARSRWNKMNAAQKERYEEKARVHRETYISRWRAYGEIADTIDVPQWINPCGALNEPPRDPAQDEKDRAMVHGIRRAPEPKNGKMSPYMIYYKKAICEAAKKHPEYDMSTLGRQIDDEWDNIRHGEKGPSWDEHREATSKFETEWTQYWREVAGHVADPDHPFEREDLWKVQMTVPADPRTLFILDNQRRVNIETGLHWEHEGKL</sequence>
<dbReference type="AlphaFoldDB" id="A0A2T2NDV8"/>
<keyword evidence="1" id="KW-0238">DNA-binding</keyword>
<dbReference type="EMBL" id="KZ678139">
    <property type="protein sequence ID" value="PSN63624.1"/>
    <property type="molecule type" value="Genomic_DNA"/>
</dbReference>
<dbReference type="GO" id="GO:0003677">
    <property type="term" value="F:DNA binding"/>
    <property type="evidence" value="ECO:0007669"/>
    <property type="project" value="UniProtKB-UniRule"/>
</dbReference>
<feature type="domain" description="HMG box" evidence="2">
    <location>
        <begin position="196"/>
        <end position="264"/>
    </location>
</feature>
<feature type="DNA-binding region" description="HMG box" evidence="1">
    <location>
        <begin position="196"/>
        <end position="264"/>
    </location>
</feature>
<keyword evidence="4" id="KW-1185">Reference proteome</keyword>
<accession>A0A2T2NDV8</accession>
<protein>
    <recommendedName>
        <fullName evidence="2">HMG box domain-containing protein</fullName>
    </recommendedName>
</protein>
<evidence type="ECO:0000256" key="1">
    <source>
        <dbReference type="PROSITE-ProRule" id="PRU00267"/>
    </source>
</evidence>
<dbReference type="InterPro" id="IPR036910">
    <property type="entry name" value="HMG_box_dom_sf"/>
</dbReference>
<dbReference type="GO" id="GO:0005634">
    <property type="term" value="C:nucleus"/>
    <property type="evidence" value="ECO:0007669"/>
    <property type="project" value="UniProtKB-UniRule"/>
</dbReference>
<gene>
    <name evidence="3" type="ORF">BS50DRAFT_85387</name>
</gene>